<keyword evidence="1" id="KW-1133">Transmembrane helix</keyword>
<dbReference type="GeneID" id="40325086"/>
<dbReference type="RefSeq" id="XP_029241920.1">
    <property type="nucleotide sequence ID" value="XM_029378206.1"/>
</dbReference>
<comment type="caution">
    <text evidence="2">The sequence shown here is derived from an EMBL/GenBank/DDBJ whole genome shotgun (WGS) entry which is preliminary data.</text>
</comment>
<protein>
    <submittedName>
        <fullName evidence="2">Uncharacterized protein</fullName>
    </submittedName>
</protein>
<evidence type="ECO:0000313" key="3">
    <source>
        <dbReference type="Proteomes" id="UP000283634"/>
    </source>
</evidence>
<evidence type="ECO:0000313" key="2">
    <source>
        <dbReference type="EMBL" id="RNF11026.1"/>
    </source>
</evidence>
<accession>A0A422NZX9</accession>
<dbReference type="AlphaFoldDB" id="A0A422NZX9"/>
<dbReference type="EMBL" id="MKGL01000023">
    <property type="protein sequence ID" value="RNF11026.1"/>
    <property type="molecule type" value="Genomic_DNA"/>
</dbReference>
<organism evidence="2 3">
    <name type="scientific">Trypanosoma rangeli</name>
    <dbReference type="NCBI Taxonomy" id="5698"/>
    <lineage>
        <taxon>Eukaryota</taxon>
        <taxon>Discoba</taxon>
        <taxon>Euglenozoa</taxon>
        <taxon>Kinetoplastea</taxon>
        <taxon>Metakinetoplastina</taxon>
        <taxon>Trypanosomatida</taxon>
        <taxon>Trypanosomatidae</taxon>
        <taxon>Trypanosoma</taxon>
        <taxon>Herpetosoma</taxon>
    </lineage>
</organism>
<keyword evidence="3" id="KW-1185">Reference proteome</keyword>
<sequence>MDFIRDLFAPSICCSLRCGECAATHCSVKAYQFLTAIFNPHYFRRFLPCRLRPRCTDLLTAVTLMLPRDMFMRAHACNVFGGLLFFFLILRLSSYVMGAISFIGCSHVFDAPHELCRRTAFHFTLRTQASLAGARSRVAYASNAFVLPFLGESGEDGLSDLACGACETYSGRHRPCDCLRASSTVHAFVGAILFCIAVLVLALHLTAVRLPSAAESLAAPKSWGTLEELWPHKHPSSCLALCFAISLFSCQTLLV</sequence>
<feature type="transmembrane region" description="Helical" evidence="1">
    <location>
        <begin position="70"/>
        <end position="90"/>
    </location>
</feature>
<keyword evidence="1" id="KW-0812">Transmembrane</keyword>
<dbReference type="Proteomes" id="UP000283634">
    <property type="component" value="Unassembled WGS sequence"/>
</dbReference>
<keyword evidence="1" id="KW-0472">Membrane</keyword>
<gene>
    <name evidence="2" type="ORF">TraAM80_01153</name>
</gene>
<feature type="transmembrane region" description="Helical" evidence="1">
    <location>
        <begin position="187"/>
        <end position="207"/>
    </location>
</feature>
<proteinExistence type="predicted"/>
<evidence type="ECO:0000256" key="1">
    <source>
        <dbReference type="SAM" id="Phobius"/>
    </source>
</evidence>
<name>A0A422NZX9_TRYRA</name>
<reference evidence="2 3" key="1">
    <citation type="journal article" date="2018" name="BMC Genomics">
        <title>Genomic comparison of Trypanosoma conorhini and Trypanosoma rangeli to Trypanosoma cruzi strains of high and low virulence.</title>
        <authorList>
            <person name="Bradwell K.R."/>
            <person name="Koparde V.N."/>
            <person name="Matveyev A.V."/>
            <person name="Serrano M.G."/>
            <person name="Alves J.M."/>
            <person name="Parikh H."/>
            <person name="Huang B."/>
            <person name="Lee V."/>
            <person name="Espinosa-Alvarez O."/>
            <person name="Ortiz P.A."/>
            <person name="Costa-Martins A.G."/>
            <person name="Teixeira M.M."/>
            <person name="Buck G.A."/>
        </authorList>
    </citation>
    <scope>NUCLEOTIDE SEQUENCE [LARGE SCALE GENOMIC DNA]</scope>
    <source>
        <strain evidence="2 3">AM80</strain>
    </source>
</reference>